<dbReference type="OrthoDB" id="10674127at2759"/>
<feature type="region of interest" description="Disordered" evidence="1">
    <location>
        <begin position="263"/>
        <end position="288"/>
    </location>
</feature>
<feature type="region of interest" description="Disordered" evidence="1">
    <location>
        <begin position="129"/>
        <end position="202"/>
    </location>
</feature>
<name>A0A3N4KJB8_9PEZI</name>
<evidence type="ECO:0000313" key="2">
    <source>
        <dbReference type="EMBL" id="RPB10656.1"/>
    </source>
</evidence>
<gene>
    <name evidence="2" type="ORF">P167DRAFT_546967</name>
</gene>
<dbReference type="InParanoid" id="A0A3N4KJB8"/>
<reference evidence="2 3" key="1">
    <citation type="journal article" date="2018" name="Nat. Ecol. Evol.">
        <title>Pezizomycetes genomes reveal the molecular basis of ectomycorrhizal truffle lifestyle.</title>
        <authorList>
            <person name="Murat C."/>
            <person name="Payen T."/>
            <person name="Noel B."/>
            <person name="Kuo A."/>
            <person name="Morin E."/>
            <person name="Chen J."/>
            <person name="Kohler A."/>
            <person name="Krizsan K."/>
            <person name="Balestrini R."/>
            <person name="Da Silva C."/>
            <person name="Montanini B."/>
            <person name="Hainaut M."/>
            <person name="Levati E."/>
            <person name="Barry K.W."/>
            <person name="Belfiori B."/>
            <person name="Cichocki N."/>
            <person name="Clum A."/>
            <person name="Dockter R.B."/>
            <person name="Fauchery L."/>
            <person name="Guy J."/>
            <person name="Iotti M."/>
            <person name="Le Tacon F."/>
            <person name="Lindquist E.A."/>
            <person name="Lipzen A."/>
            <person name="Malagnac F."/>
            <person name="Mello A."/>
            <person name="Molinier V."/>
            <person name="Miyauchi S."/>
            <person name="Poulain J."/>
            <person name="Riccioni C."/>
            <person name="Rubini A."/>
            <person name="Sitrit Y."/>
            <person name="Splivallo R."/>
            <person name="Traeger S."/>
            <person name="Wang M."/>
            <person name="Zifcakova L."/>
            <person name="Wipf D."/>
            <person name="Zambonelli A."/>
            <person name="Paolocci F."/>
            <person name="Nowrousian M."/>
            <person name="Ottonello S."/>
            <person name="Baldrian P."/>
            <person name="Spatafora J.W."/>
            <person name="Henrissat B."/>
            <person name="Nagy L.G."/>
            <person name="Aury J.M."/>
            <person name="Wincker P."/>
            <person name="Grigoriev I.V."/>
            <person name="Bonfante P."/>
            <person name="Martin F.M."/>
        </authorList>
    </citation>
    <scope>NUCLEOTIDE SEQUENCE [LARGE SCALE GENOMIC DNA]</scope>
    <source>
        <strain evidence="2 3">CCBAS932</strain>
    </source>
</reference>
<organism evidence="2 3">
    <name type="scientific">Morchella conica CCBAS932</name>
    <dbReference type="NCBI Taxonomy" id="1392247"/>
    <lineage>
        <taxon>Eukaryota</taxon>
        <taxon>Fungi</taxon>
        <taxon>Dikarya</taxon>
        <taxon>Ascomycota</taxon>
        <taxon>Pezizomycotina</taxon>
        <taxon>Pezizomycetes</taxon>
        <taxon>Pezizales</taxon>
        <taxon>Morchellaceae</taxon>
        <taxon>Morchella</taxon>
    </lineage>
</organism>
<evidence type="ECO:0000313" key="3">
    <source>
        <dbReference type="Proteomes" id="UP000277580"/>
    </source>
</evidence>
<feature type="compositionally biased region" description="Acidic residues" evidence="1">
    <location>
        <begin position="151"/>
        <end position="174"/>
    </location>
</feature>
<feature type="compositionally biased region" description="Acidic residues" evidence="1">
    <location>
        <begin position="184"/>
        <end position="194"/>
    </location>
</feature>
<dbReference type="EMBL" id="ML119141">
    <property type="protein sequence ID" value="RPB10656.1"/>
    <property type="molecule type" value="Genomic_DNA"/>
</dbReference>
<sequence length="335" mass="37360">MPRPPPSYTNPLGPHQRTMTPAEARRFAARADDAVAPFDQEVSARALAATYDPPIPAIPLMPSPPELTIARPAFTSASERIFTSRRGPRAIRISPSVSPTSHANGILRARSTNFGVEIGNYIDDTTLARPRRRNVNRETSDAPLNQYSDMPNDEDEDVDMDEDDDDDSEDEDDHEGPQYTEAGNNDEDDSEDNTIDPAAGWRLQDQEVVLERIGAGLRPGTFEEELVRDEGLRAIETRMDSRRREREATGRVTRLARNVGVGGGGVSLGGARSISPIMRQPQVPKMEWPDARKMTKEELAAYNKKAIAEDREAEAKWREEKDRKDKEEEGKQKAV</sequence>
<accession>A0A3N4KJB8</accession>
<feature type="region of interest" description="Disordered" evidence="1">
    <location>
        <begin position="310"/>
        <end position="335"/>
    </location>
</feature>
<evidence type="ECO:0000256" key="1">
    <source>
        <dbReference type="SAM" id="MobiDB-lite"/>
    </source>
</evidence>
<protein>
    <submittedName>
        <fullName evidence="2">Uncharacterized protein</fullName>
    </submittedName>
</protein>
<dbReference type="Proteomes" id="UP000277580">
    <property type="component" value="Unassembled WGS sequence"/>
</dbReference>
<proteinExistence type="predicted"/>
<feature type="region of interest" description="Disordered" evidence="1">
    <location>
        <begin position="1"/>
        <end position="21"/>
    </location>
</feature>
<keyword evidence="3" id="KW-1185">Reference proteome</keyword>
<dbReference type="AlphaFoldDB" id="A0A3N4KJB8"/>